<dbReference type="GO" id="GO:0004029">
    <property type="term" value="F:aldehyde dehydrogenase (NAD+) activity"/>
    <property type="evidence" value="ECO:0007669"/>
    <property type="project" value="TreeGrafter"/>
</dbReference>
<keyword evidence="3" id="KW-1185">Reference proteome</keyword>
<dbReference type="PANTHER" id="PTHR48079">
    <property type="entry name" value="PROTEIN YEEZ"/>
    <property type="match status" value="1"/>
</dbReference>
<dbReference type="KEGG" id="nml:Namu_1559"/>
<dbReference type="EMBL" id="CP001737">
    <property type="protein sequence ID" value="ACV77954.1"/>
    <property type="molecule type" value="Genomic_DNA"/>
</dbReference>
<dbReference type="HOGENOM" id="CLU_049717_1_0_11"/>
<dbReference type="RefSeq" id="WP_015746860.1">
    <property type="nucleotide sequence ID" value="NC_013235.1"/>
</dbReference>
<protein>
    <submittedName>
        <fullName evidence="2">NAD-dependent epimerase/dehydratase</fullName>
    </submittedName>
</protein>
<evidence type="ECO:0000313" key="3">
    <source>
        <dbReference type="Proteomes" id="UP000002218"/>
    </source>
</evidence>
<reference evidence="2 3" key="2">
    <citation type="journal article" date="2010" name="Stand. Genomic Sci.">
        <title>Complete genome sequence of Nakamurella multipartita type strain (Y-104).</title>
        <authorList>
            <person name="Tice H."/>
            <person name="Mayilraj S."/>
            <person name="Sims D."/>
            <person name="Lapidus A."/>
            <person name="Nolan M."/>
            <person name="Lucas S."/>
            <person name="Glavina Del Rio T."/>
            <person name="Copeland A."/>
            <person name="Cheng J.F."/>
            <person name="Meincke L."/>
            <person name="Bruce D."/>
            <person name="Goodwin L."/>
            <person name="Pitluck S."/>
            <person name="Ivanova N."/>
            <person name="Mavromatis K."/>
            <person name="Ovchinnikova G."/>
            <person name="Pati A."/>
            <person name="Chen A."/>
            <person name="Palaniappan K."/>
            <person name="Land M."/>
            <person name="Hauser L."/>
            <person name="Chang Y.J."/>
            <person name="Jeffries C.D."/>
            <person name="Detter J.C."/>
            <person name="Brettin T."/>
            <person name="Rohde M."/>
            <person name="Goker M."/>
            <person name="Bristow J."/>
            <person name="Eisen J.A."/>
            <person name="Markowitz V."/>
            <person name="Hugenholtz P."/>
            <person name="Kyrpides N.C."/>
            <person name="Klenk H.P."/>
            <person name="Chen F."/>
        </authorList>
    </citation>
    <scope>NUCLEOTIDE SEQUENCE [LARGE SCALE GENOMIC DNA]</scope>
    <source>
        <strain evidence="3">ATCC 700099 / DSM 44233 / CIP 104796 / JCM 9543 / NBRC 105858 / Y-104</strain>
    </source>
</reference>
<dbReference type="SUPFAM" id="SSF51735">
    <property type="entry name" value="NAD(P)-binding Rossmann-fold domains"/>
    <property type="match status" value="1"/>
</dbReference>
<evidence type="ECO:0000259" key="1">
    <source>
        <dbReference type="Pfam" id="PF01370"/>
    </source>
</evidence>
<accession>C8XF68</accession>
<dbReference type="Gene3D" id="3.40.50.720">
    <property type="entry name" value="NAD(P)-binding Rossmann-like Domain"/>
    <property type="match status" value="1"/>
</dbReference>
<dbReference type="InterPro" id="IPR036291">
    <property type="entry name" value="NAD(P)-bd_dom_sf"/>
</dbReference>
<dbReference type="STRING" id="479431.Namu_1559"/>
<feature type="domain" description="NAD-dependent epimerase/dehydratase" evidence="1">
    <location>
        <begin position="8"/>
        <end position="205"/>
    </location>
</feature>
<dbReference type="eggNOG" id="COG0451">
    <property type="taxonomic scope" value="Bacteria"/>
</dbReference>
<dbReference type="Pfam" id="PF01370">
    <property type="entry name" value="Epimerase"/>
    <property type="match status" value="1"/>
</dbReference>
<dbReference type="PANTHER" id="PTHR48079:SF6">
    <property type="entry name" value="NAD(P)-BINDING DOMAIN-CONTAINING PROTEIN-RELATED"/>
    <property type="match status" value="1"/>
</dbReference>
<dbReference type="InterPro" id="IPR051783">
    <property type="entry name" value="NAD(P)-dependent_oxidoreduct"/>
</dbReference>
<name>C8XF68_NAKMY</name>
<dbReference type="OrthoDB" id="8205493at2"/>
<proteinExistence type="predicted"/>
<dbReference type="InterPro" id="IPR001509">
    <property type="entry name" value="Epimerase_deHydtase"/>
</dbReference>
<reference evidence="3" key="1">
    <citation type="submission" date="2009-09" db="EMBL/GenBank/DDBJ databases">
        <title>The complete genome of Nakamurella multipartita DSM 44233.</title>
        <authorList>
            <consortium name="US DOE Joint Genome Institute (JGI-PGF)"/>
            <person name="Lucas S."/>
            <person name="Copeland A."/>
            <person name="Lapidus A."/>
            <person name="Glavina del Rio T."/>
            <person name="Dalin E."/>
            <person name="Tice H."/>
            <person name="Bruce D."/>
            <person name="Goodwin L."/>
            <person name="Pitluck S."/>
            <person name="Kyrpides N."/>
            <person name="Mavromatis K."/>
            <person name="Ivanova N."/>
            <person name="Ovchinnikova G."/>
            <person name="Sims D."/>
            <person name="Meincke L."/>
            <person name="Brettin T."/>
            <person name="Detter J.C."/>
            <person name="Han C."/>
            <person name="Larimer F."/>
            <person name="Land M."/>
            <person name="Hauser L."/>
            <person name="Markowitz V."/>
            <person name="Cheng J.-F."/>
            <person name="Hugenholtz P."/>
            <person name="Woyke T."/>
            <person name="Wu D."/>
            <person name="Klenk H.-P."/>
            <person name="Eisen J.A."/>
        </authorList>
    </citation>
    <scope>NUCLEOTIDE SEQUENCE [LARGE SCALE GENOMIC DNA]</scope>
    <source>
        <strain evidence="3">ATCC 700099 / DSM 44233 / CIP 104796 / JCM 9543 / NBRC 105858 / Y-104</strain>
    </source>
</reference>
<evidence type="ECO:0000313" key="2">
    <source>
        <dbReference type="EMBL" id="ACV77954.1"/>
    </source>
</evidence>
<sequence>MGEQELHVVVGAGGVTGRLVVRHLLAAGCRVRAVTRDGRPVGASRAERVAVDAADPVALTAAARGAVAIHHCAMPPIGRWRRDFPPLTDAIIAAGEATGARVVYADDTWMYGRVTGPMTPDLPSRPVSRHGVLRAWLAERFEHAAAAGRIRLSIVRAGELYGPGVHSMIAGTVFGAIRRGRTARWFGTPDLPITPTYIDDFARTIATVGCRDRATSRIWHVPHPAATTGRELVAVAATQAGRSAAVAAITRRQLRVLGALVPLARDGASLVYQFEQPFVVDGTATAEAFGITPTPYVQGVRAVLAASPAASQ</sequence>
<dbReference type="GO" id="GO:0005737">
    <property type="term" value="C:cytoplasm"/>
    <property type="evidence" value="ECO:0007669"/>
    <property type="project" value="TreeGrafter"/>
</dbReference>
<dbReference type="Proteomes" id="UP000002218">
    <property type="component" value="Chromosome"/>
</dbReference>
<gene>
    <name evidence="2" type="ordered locus">Namu_1559</name>
</gene>
<dbReference type="InParanoid" id="C8XF68"/>
<organism evidence="2 3">
    <name type="scientific">Nakamurella multipartita (strain ATCC 700099 / DSM 44233 / CIP 104796 / JCM 9543 / NBRC 105858 / Y-104)</name>
    <name type="common">Microsphaera multipartita</name>
    <dbReference type="NCBI Taxonomy" id="479431"/>
    <lineage>
        <taxon>Bacteria</taxon>
        <taxon>Bacillati</taxon>
        <taxon>Actinomycetota</taxon>
        <taxon>Actinomycetes</taxon>
        <taxon>Nakamurellales</taxon>
        <taxon>Nakamurellaceae</taxon>
        <taxon>Nakamurella</taxon>
    </lineage>
</organism>
<dbReference type="AlphaFoldDB" id="C8XF68"/>